<feature type="non-terminal residue" evidence="8">
    <location>
        <position position="143"/>
    </location>
</feature>
<evidence type="ECO:0000259" key="7">
    <source>
        <dbReference type="Pfam" id="PF17917"/>
    </source>
</evidence>
<feature type="non-terminal residue" evidence="8">
    <location>
        <position position="1"/>
    </location>
</feature>
<gene>
    <name evidence="8" type="primary">pol</name>
    <name evidence="8" type="ORF">CR513_29728</name>
</gene>
<dbReference type="InterPro" id="IPR041373">
    <property type="entry name" value="RT_RNaseH"/>
</dbReference>
<evidence type="ECO:0000256" key="5">
    <source>
        <dbReference type="ARBA" id="ARBA00022801"/>
    </source>
</evidence>
<dbReference type="PANTHER" id="PTHR34072">
    <property type="entry name" value="ENZYMATIC POLYPROTEIN-RELATED"/>
    <property type="match status" value="1"/>
</dbReference>
<feature type="domain" description="Reverse transcriptase RNase H-like" evidence="7">
    <location>
        <begin position="60"/>
        <end position="113"/>
    </location>
</feature>
<dbReference type="Proteomes" id="UP000257109">
    <property type="component" value="Unassembled WGS sequence"/>
</dbReference>
<sequence>LCQSIPSAEELTHICTYSPSTQLGLSIQAYGIGSRLRPESRRRQISACDCVCIPNTGLGLELLTIVFALEKFCLYVLGSRIIILSDHVALKFLLKKLDAKPRLIWWMLLLQEFNIEIEDKKGVENSVAEHLSQIERESDLIPI</sequence>
<accession>A0A371GDJ8</accession>
<reference evidence="8" key="1">
    <citation type="submission" date="2018-05" db="EMBL/GenBank/DDBJ databases">
        <title>Draft genome of Mucuna pruriens seed.</title>
        <authorList>
            <person name="Nnadi N.E."/>
            <person name="Vos R."/>
            <person name="Hasami M.H."/>
            <person name="Devisetty U.K."/>
            <person name="Aguiy J.C."/>
        </authorList>
    </citation>
    <scope>NUCLEOTIDE SEQUENCE [LARGE SCALE GENOMIC DNA]</scope>
    <source>
        <strain evidence="8">JCA_2017</strain>
    </source>
</reference>
<protein>
    <submittedName>
        <fullName evidence="8">Retrovirus-related Pol polyprotein from transposon 17.6</fullName>
    </submittedName>
</protein>
<evidence type="ECO:0000256" key="3">
    <source>
        <dbReference type="ARBA" id="ARBA00022722"/>
    </source>
</evidence>
<evidence type="ECO:0000256" key="2">
    <source>
        <dbReference type="ARBA" id="ARBA00022695"/>
    </source>
</evidence>
<evidence type="ECO:0000313" key="8">
    <source>
        <dbReference type="EMBL" id="RDX88658.1"/>
    </source>
</evidence>
<keyword evidence="3" id="KW-0540">Nuclease</keyword>
<dbReference type="AlphaFoldDB" id="A0A371GDJ8"/>
<dbReference type="GO" id="GO:0004519">
    <property type="term" value="F:endonuclease activity"/>
    <property type="evidence" value="ECO:0007669"/>
    <property type="project" value="UniProtKB-KW"/>
</dbReference>
<keyword evidence="4" id="KW-0255">Endonuclease</keyword>
<dbReference type="GO" id="GO:0003964">
    <property type="term" value="F:RNA-directed DNA polymerase activity"/>
    <property type="evidence" value="ECO:0007669"/>
    <property type="project" value="UniProtKB-KW"/>
</dbReference>
<keyword evidence="6" id="KW-0695">RNA-directed DNA polymerase</keyword>
<organism evidence="8 9">
    <name type="scientific">Mucuna pruriens</name>
    <name type="common">Velvet bean</name>
    <name type="synonym">Dolichos pruriens</name>
    <dbReference type="NCBI Taxonomy" id="157652"/>
    <lineage>
        <taxon>Eukaryota</taxon>
        <taxon>Viridiplantae</taxon>
        <taxon>Streptophyta</taxon>
        <taxon>Embryophyta</taxon>
        <taxon>Tracheophyta</taxon>
        <taxon>Spermatophyta</taxon>
        <taxon>Magnoliopsida</taxon>
        <taxon>eudicotyledons</taxon>
        <taxon>Gunneridae</taxon>
        <taxon>Pentapetalae</taxon>
        <taxon>rosids</taxon>
        <taxon>fabids</taxon>
        <taxon>Fabales</taxon>
        <taxon>Fabaceae</taxon>
        <taxon>Papilionoideae</taxon>
        <taxon>50 kb inversion clade</taxon>
        <taxon>NPAAA clade</taxon>
        <taxon>indigoferoid/millettioid clade</taxon>
        <taxon>Phaseoleae</taxon>
        <taxon>Mucuna</taxon>
    </lineage>
</organism>
<evidence type="ECO:0000256" key="1">
    <source>
        <dbReference type="ARBA" id="ARBA00022679"/>
    </source>
</evidence>
<dbReference type="GO" id="GO:0016787">
    <property type="term" value="F:hydrolase activity"/>
    <property type="evidence" value="ECO:0007669"/>
    <property type="project" value="UniProtKB-KW"/>
</dbReference>
<evidence type="ECO:0000256" key="6">
    <source>
        <dbReference type="ARBA" id="ARBA00022918"/>
    </source>
</evidence>
<dbReference type="InterPro" id="IPR043502">
    <property type="entry name" value="DNA/RNA_pol_sf"/>
</dbReference>
<dbReference type="EMBL" id="QJKJ01005880">
    <property type="protein sequence ID" value="RDX88658.1"/>
    <property type="molecule type" value="Genomic_DNA"/>
</dbReference>
<evidence type="ECO:0000313" key="9">
    <source>
        <dbReference type="Proteomes" id="UP000257109"/>
    </source>
</evidence>
<keyword evidence="2" id="KW-0548">Nucleotidyltransferase</keyword>
<evidence type="ECO:0000256" key="4">
    <source>
        <dbReference type="ARBA" id="ARBA00022759"/>
    </source>
</evidence>
<comment type="caution">
    <text evidence="8">The sequence shown here is derived from an EMBL/GenBank/DDBJ whole genome shotgun (WGS) entry which is preliminary data.</text>
</comment>
<dbReference type="PANTHER" id="PTHR34072:SF57">
    <property type="entry name" value="RNA-DIRECTED DNA POLYMERASE"/>
    <property type="match status" value="1"/>
</dbReference>
<keyword evidence="5" id="KW-0378">Hydrolase</keyword>
<dbReference type="SUPFAM" id="SSF56672">
    <property type="entry name" value="DNA/RNA polymerases"/>
    <property type="match status" value="1"/>
</dbReference>
<keyword evidence="1" id="KW-0808">Transferase</keyword>
<dbReference type="OrthoDB" id="10055717at2759"/>
<name>A0A371GDJ8_MUCPR</name>
<dbReference type="Pfam" id="PF17917">
    <property type="entry name" value="RT_RNaseH"/>
    <property type="match status" value="1"/>
</dbReference>
<keyword evidence="9" id="KW-1185">Reference proteome</keyword>
<proteinExistence type="predicted"/>